<comment type="caution">
    <text evidence="3">The sequence shown here is derived from an EMBL/GenBank/DDBJ whole genome shotgun (WGS) entry which is preliminary data.</text>
</comment>
<accession>A0AAD6UCM1</accession>
<feature type="transmembrane region" description="Helical" evidence="2">
    <location>
        <begin position="47"/>
        <end position="67"/>
    </location>
</feature>
<proteinExistence type="predicted"/>
<keyword evidence="2" id="KW-0472">Membrane</keyword>
<evidence type="ECO:0000313" key="4">
    <source>
        <dbReference type="Proteomes" id="UP001222325"/>
    </source>
</evidence>
<dbReference type="Proteomes" id="UP001222325">
    <property type="component" value="Unassembled WGS sequence"/>
</dbReference>
<gene>
    <name evidence="3" type="ORF">B0H15DRAFT_823841</name>
</gene>
<feature type="compositionally biased region" description="Polar residues" evidence="1">
    <location>
        <begin position="200"/>
        <end position="212"/>
    </location>
</feature>
<keyword evidence="2" id="KW-0812">Transmembrane</keyword>
<feature type="transmembrane region" description="Helical" evidence="2">
    <location>
        <begin position="116"/>
        <end position="143"/>
    </location>
</feature>
<keyword evidence="2" id="KW-1133">Transmembrane helix</keyword>
<protein>
    <submittedName>
        <fullName evidence="3">Uncharacterized protein</fullName>
    </submittedName>
</protein>
<dbReference type="EMBL" id="JARJCN010000009">
    <property type="protein sequence ID" value="KAJ7098031.1"/>
    <property type="molecule type" value="Genomic_DNA"/>
</dbReference>
<organism evidence="3 4">
    <name type="scientific">Mycena belliarum</name>
    <dbReference type="NCBI Taxonomy" id="1033014"/>
    <lineage>
        <taxon>Eukaryota</taxon>
        <taxon>Fungi</taxon>
        <taxon>Dikarya</taxon>
        <taxon>Basidiomycota</taxon>
        <taxon>Agaricomycotina</taxon>
        <taxon>Agaricomycetes</taxon>
        <taxon>Agaricomycetidae</taxon>
        <taxon>Agaricales</taxon>
        <taxon>Marasmiineae</taxon>
        <taxon>Mycenaceae</taxon>
        <taxon>Mycena</taxon>
    </lineage>
</organism>
<feature type="region of interest" description="Disordered" evidence="1">
    <location>
        <begin position="180"/>
        <end position="219"/>
    </location>
</feature>
<keyword evidence="4" id="KW-1185">Reference proteome</keyword>
<name>A0AAD6UCM1_9AGAR</name>
<evidence type="ECO:0000313" key="3">
    <source>
        <dbReference type="EMBL" id="KAJ7098031.1"/>
    </source>
</evidence>
<sequence length="219" mass="24593">MAPSPLFLKIRAIAFSLIIFFSLLWTTLLSVYLYYEWDTSDPAERPIVAVMIFTDTLTLIMLLVLLILEFKAWLDAARLLFLMLAHIGSAAVFAFWNPSFQCPTSSPDAEGICRLLNLYILVASWLIPVLLILYAVGLAIAMVRASRHNEPPMLERDSILPMMRPTSDVAAHVLSYSCSSEKSINGSTPEDRRKHISEVPSRTHSTPHNSLTKFPPFLV</sequence>
<feature type="transmembrane region" description="Helical" evidence="2">
    <location>
        <begin position="79"/>
        <end position="96"/>
    </location>
</feature>
<evidence type="ECO:0000256" key="2">
    <source>
        <dbReference type="SAM" id="Phobius"/>
    </source>
</evidence>
<dbReference type="AlphaFoldDB" id="A0AAD6UCM1"/>
<reference evidence="3" key="1">
    <citation type="submission" date="2023-03" db="EMBL/GenBank/DDBJ databases">
        <title>Massive genome expansion in bonnet fungi (Mycena s.s.) driven by repeated elements and novel gene families across ecological guilds.</title>
        <authorList>
            <consortium name="Lawrence Berkeley National Laboratory"/>
            <person name="Harder C.B."/>
            <person name="Miyauchi S."/>
            <person name="Viragh M."/>
            <person name="Kuo A."/>
            <person name="Thoen E."/>
            <person name="Andreopoulos B."/>
            <person name="Lu D."/>
            <person name="Skrede I."/>
            <person name="Drula E."/>
            <person name="Henrissat B."/>
            <person name="Morin E."/>
            <person name="Kohler A."/>
            <person name="Barry K."/>
            <person name="LaButti K."/>
            <person name="Morin E."/>
            <person name="Salamov A."/>
            <person name="Lipzen A."/>
            <person name="Mereny Z."/>
            <person name="Hegedus B."/>
            <person name="Baldrian P."/>
            <person name="Stursova M."/>
            <person name="Weitz H."/>
            <person name="Taylor A."/>
            <person name="Grigoriev I.V."/>
            <person name="Nagy L.G."/>
            <person name="Martin F."/>
            <person name="Kauserud H."/>
        </authorList>
    </citation>
    <scope>NUCLEOTIDE SEQUENCE</scope>
    <source>
        <strain evidence="3">CBHHK173m</strain>
    </source>
</reference>
<feature type="transmembrane region" description="Helical" evidence="2">
    <location>
        <begin position="12"/>
        <end position="35"/>
    </location>
</feature>
<evidence type="ECO:0000256" key="1">
    <source>
        <dbReference type="SAM" id="MobiDB-lite"/>
    </source>
</evidence>